<dbReference type="InterPro" id="IPR006016">
    <property type="entry name" value="UspA"/>
</dbReference>
<organism evidence="3">
    <name type="scientific">uncultured Aureispira sp</name>
    <dbReference type="NCBI Taxonomy" id="1331704"/>
    <lineage>
        <taxon>Bacteria</taxon>
        <taxon>Pseudomonadati</taxon>
        <taxon>Bacteroidota</taxon>
        <taxon>Saprospiria</taxon>
        <taxon>Saprospirales</taxon>
        <taxon>Saprospiraceae</taxon>
        <taxon>Aureispira</taxon>
        <taxon>environmental samples</taxon>
    </lineage>
</organism>
<evidence type="ECO:0000259" key="2">
    <source>
        <dbReference type="Pfam" id="PF00582"/>
    </source>
</evidence>
<dbReference type="SUPFAM" id="SSF52402">
    <property type="entry name" value="Adenine nucleotide alpha hydrolases-like"/>
    <property type="match status" value="2"/>
</dbReference>
<gene>
    <name evidence="3" type="ORF">HELGO_WM30076</name>
</gene>
<dbReference type="InterPro" id="IPR014729">
    <property type="entry name" value="Rossmann-like_a/b/a_fold"/>
</dbReference>
<dbReference type="PANTHER" id="PTHR46268">
    <property type="entry name" value="STRESS RESPONSE PROTEIN NHAX"/>
    <property type="match status" value="1"/>
</dbReference>
<protein>
    <recommendedName>
        <fullName evidence="2">UspA domain-containing protein</fullName>
    </recommendedName>
</protein>
<feature type="domain" description="UspA" evidence="2">
    <location>
        <begin position="17"/>
        <end position="155"/>
    </location>
</feature>
<dbReference type="Gene3D" id="3.40.50.620">
    <property type="entry name" value="HUPs"/>
    <property type="match status" value="2"/>
</dbReference>
<dbReference type="EMBL" id="CACVAQ010000051">
    <property type="protein sequence ID" value="CAA6800168.1"/>
    <property type="molecule type" value="Genomic_DNA"/>
</dbReference>
<name>A0A6S6RW80_9BACT</name>
<evidence type="ECO:0000313" key="3">
    <source>
        <dbReference type="EMBL" id="CAA6800168.1"/>
    </source>
</evidence>
<proteinExistence type="inferred from homology"/>
<reference evidence="3" key="1">
    <citation type="submission" date="2020-01" db="EMBL/GenBank/DDBJ databases">
        <authorList>
            <person name="Meier V. D."/>
            <person name="Meier V D."/>
        </authorList>
    </citation>
    <scope>NUCLEOTIDE SEQUENCE</scope>
    <source>
        <strain evidence="3">HLG_WM_MAG_10</strain>
    </source>
</reference>
<dbReference type="SMR" id="A0A6S6RW80"/>
<dbReference type="Pfam" id="PF00582">
    <property type="entry name" value="Usp"/>
    <property type="match status" value="1"/>
</dbReference>
<dbReference type="CDD" id="cd00293">
    <property type="entry name" value="USP-like"/>
    <property type="match status" value="1"/>
</dbReference>
<dbReference type="PRINTS" id="PR01438">
    <property type="entry name" value="UNVRSLSTRESS"/>
</dbReference>
<sequence>MLYFCGKLIIKLRSIMETILAATDFSSTANKALDYASMLAKGQKTPVELKLLNVYHIKEELKPILSEEYIKKLSRHELFDLMIAKQAQKLPAHIQLNGVLRKGPIVETILQEAHESHSDCLIIGRNGHSGIKNWILGNTTLQLIEKSELPILVIPQNAVVQPPKRIALAIDDRFVPSNKTLAPIYDLVDHFNTELVLFHVEQEAAHSNTHKETAIQIARKGYQINLFKMDSDNPTEALLELSRKHEVDLLCLIKHDYTPWQQFLHKSTSSNLATRSNLPFMILKDQL</sequence>
<comment type="similarity">
    <text evidence="1">Belongs to the universal stress protein A family.</text>
</comment>
<dbReference type="InterPro" id="IPR006015">
    <property type="entry name" value="Universal_stress_UspA"/>
</dbReference>
<accession>A0A6S6RW80</accession>
<dbReference type="AlphaFoldDB" id="A0A6S6RW80"/>
<dbReference type="PANTHER" id="PTHR46268:SF6">
    <property type="entry name" value="UNIVERSAL STRESS PROTEIN UP12"/>
    <property type="match status" value="1"/>
</dbReference>
<evidence type="ECO:0000256" key="1">
    <source>
        <dbReference type="ARBA" id="ARBA00008791"/>
    </source>
</evidence>